<dbReference type="AlphaFoldDB" id="A0A915KXD8"/>
<evidence type="ECO:0000256" key="1">
    <source>
        <dbReference type="SAM" id="MobiDB-lite"/>
    </source>
</evidence>
<feature type="region of interest" description="Disordered" evidence="1">
    <location>
        <begin position="68"/>
        <end position="87"/>
    </location>
</feature>
<evidence type="ECO:0000313" key="3">
    <source>
        <dbReference type="WBParaSite" id="nRc.2.0.1.t43466-RA"/>
    </source>
</evidence>
<sequence>MDTIRTYNAQNDTNFALVGAYQVRRASVTSAVMEVSKDFEDAIATGQIDIGQNVRAYSGRTSFRNYHKAGTSLKSSSDPRLSTQTLN</sequence>
<protein>
    <submittedName>
        <fullName evidence="3">Uncharacterized protein</fullName>
    </submittedName>
</protein>
<feature type="compositionally biased region" description="Polar residues" evidence="1">
    <location>
        <begin position="72"/>
        <end position="87"/>
    </location>
</feature>
<dbReference type="Proteomes" id="UP000887565">
    <property type="component" value="Unplaced"/>
</dbReference>
<evidence type="ECO:0000313" key="2">
    <source>
        <dbReference type="Proteomes" id="UP000887565"/>
    </source>
</evidence>
<proteinExistence type="predicted"/>
<dbReference type="WBParaSite" id="nRc.2.0.1.t43466-RA">
    <property type="protein sequence ID" value="nRc.2.0.1.t43466-RA"/>
    <property type="gene ID" value="nRc.2.0.1.g43466"/>
</dbReference>
<organism evidence="2 3">
    <name type="scientific">Romanomermis culicivorax</name>
    <name type="common">Nematode worm</name>
    <dbReference type="NCBI Taxonomy" id="13658"/>
    <lineage>
        <taxon>Eukaryota</taxon>
        <taxon>Metazoa</taxon>
        <taxon>Ecdysozoa</taxon>
        <taxon>Nematoda</taxon>
        <taxon>Enoplea</taxon>
        <taxon>Dorylaimia</taxon>
        <taxon>Mermithida</taxon>
        <taxon>Mermithoidea</taxon>
        <taxon>Mermithidae</taxon>
        <taxon>Romanomermis</taxon>
    </lineage>
</organism>
<keyword evidence="2" id="KW-1185">Reference proteome</keyword>
<accession>A0A915KXD8</accession>
<name>A0A915KXD8_ROMCU</name>
<reference evidence="3" key="1">
    <citation type="submission" date="2022-11" db="UniProtKB">
        <authorList>
            <consortium name="WormBaseParasite"/>
        </authorList>
    </citation>
    <scope>IDENTIFICATION</scope>
</reference>